<sequence length="29" mass="3066">MTEIHRYKAVKMLSEAGAASATTLTALLS</sequence>
<reference evidence="1 2" key="1">
    <citation type="submission" date="2019-05" db="EMBL/GenBank/DDBJ databases">
        <title>Complete genome sequence of Pseudomonas Pseudomonas resinovorans.</title>
        <authorList>
            <person name="Chen H.-P."/>
        </authorList>
    </citation>
    <scope>NUCLEOTIDE SEQUENCE [LARGE SCALE GENOMIC DNA]</scope>
    <source>
        <strain evidence="1 2">TCU-CK1</strain>
    </source>
</reference>
<proteinExistence type="predicted"/>
<organism evidence="1 2">
    <name type="scientific">Pseudomonas monteilii</name>
    <dbReference type="NCBI Taxonomy" id="76759"/>
    <lineage>
        <taxon>Bacteria</taxon>
        <taxon>Pseudomonadati</taxon>
        <taxon>Pseudomonadota</taxon>
        <taxon>Gammaproteobacteria</taxon>
        <taxon>Pseudomonadales</taxon>
        <taxon>Pseudomonadaceae</taxon>
        <taxon>Pseudomonas</taxon>
    </lineage>
</organism>
<evidence type="ECO:0000313" key="2">
    <source>
        <dbReference type="Proteomes" id="UP000464593"/>
    </source>
</evidence>
<dbReference type="AlphaFoldDB" id="A0AAE6RBT6"/>
<dbReference type="EMBL" id="CP040324">
    <property type="protein sequence ID" value="QHB28183.1"/>
    <property type="molecule type" value="Genomic_DNA"/>
</dbReference>
<accession>A0AAE6RBT6</accession>
<name>A0AAE6RBT6_9PSED</name>
<dbReference type="Proteomes" id="UP000464593">
    <property type="component" value="Chromosome"/>
</dbReference>
<protein>
    <submittedName>
        <fullName evidence="1">Uncharacterized protein</fullName>
    </submittedName>
</protein>
<evidence type="ECO:0000313" key="1">
    <source>
        <dbReference type="EMBL" id="QHB28183.1"/>
    </source>
</evidence>
<gene>
    <name evidence="1" type="ORF">TCK1_2837</name>
</gene>